<protein>
    <submittedName>
        <fullName evidence="1">Uncharacterized protein</fullName>
    </submittedName>
</protein>
<evidence type="ECO:0000313" key="1">
    <source>
        <dbReference type="EMBL" id="EEY55301.1"/>
    </source>
</evidence>
<dbReference type="AlphaFoldDB" id="D0NB72"/>
<dbReference type="OrthoDB" id="128088at2759"/>
<dbReference type="Proteomes" id="UP000006643">
    <property type="component" value="Unassembled WGS sequence"/>
</dbReference>
<name>D0NB72_PHYIT</name>
<evidence type="ECO:0000313" key="2">
    <source>
        <dbReference type="Proteomes" id="UP000006643"/>
    </source>
</evidence>
<dbReference type="RefSeq" id="XP_002903525.1">
    <property type="nucleotide sequence ID" value="XM_002903479.1"/>
</dbReference>
<dbReference type="KEGG" id="pif:PITG_09235"/>
<gene>
    <name evidence="1" type="ORF">PITG_09235</name>
</gene>
<dbReference type="VEuPathDB" id="FungiDB:PITG_09235"/>
<dbReference type="InParanoid" id="D0NB72"/>
<reference evidence="2" key="1">
    <citation type="journal article" date="2009" name="Nature">
        <title>Genome sequence and analysis of the Irish potato famine pathogen Phytophthora infestans.</title>
        <authorList>
            <consortium name="The Broad Institute Genome Sequencing Platform"/>
            <person name="Haas B.J."/>
            <person name="Kamoun S."/>
            <person name="Zody M.C."/>
            <person name="Jiang R.H."/>
            <person name="Handsaker R.E."/>
            <person name="Cano L.M."/>
            <person name="Grabherr M."/>
            <person name="Kodira C.D."/>
            <person name="Raffaele S."/>
            <person name="Torto-Alalibo T."/>
            <person name="Bozkurt T.O."/>
            <person name="Ah-Fong A.M."/>
            <person name="Alvarado L."/>
            <person name="Anderson V.L."/>
            <person name="Armstrong M.R."/>
            <person name="Avrova A."/>
            <person name="Baxter L."/>
            <person name="Beynon J."/>
            <person name="Boevink P.C."/>
            <person name="Bollmann S.R."/>
            <person name="Bos J.I."/>
            <person name="Bulone V."/>
            <person name="Cai G."/>
            <person name="Cakir C."/>
            <person name="Carrington J.C."/>
            <person name="Chawner M."/>
            <person name="Conti L."/>
            <person name="Costanzo S."/>
            <person name="Ewan R."/>
            <person name="Fahlgren N."/>
            <person name="Fischbach M.A."/>
            <person name="Fugelstad J."/>
            <person name="Gilroy E.M."/>
            <person name="Gnerre S."/>
            <person name="Green P.J."/>
            <person name="Grenville-Briggs L.J."/>
            <person name="Griffith J."/>
            <person name="Grunwald N.J."/>
            <person name="Horn K."/>
            <person name="Horner N.R."/>
            <person name="Hu C.H."/>
            <person name="Huitema E."/>
            <person name="Jeong D.H."/>
            <person name="Jones A.M."/>
            <person name="Jones J.D."/>
            <person name="Jones R.W."/>
            <person name="Karlsson E.K."/>
            <person name="Kunjeti S.G."/>
            <person name="Lamour K."/>
            <person name="Liu Z."/>
            <person name="Ma L."/>
            <person name="Maclean D."/>
            <person name="Chibucos M.C."/>
            <person name="McDonald H."/>
            <person name="McWalters J."/>
            <person name="Meijer H.J."/>
            <person name="Morgan W."/>
            <person name="Morris P.F."/>
            <person name="Munro C.A."/>
            <person name="O'Neill K."/>
            <person name="Ospina-Giraldo M."/>
            <person name="Pinzon A."/>
            <person name="Pritchard L."/>
            <person name="Ramsahoye B."/>
            <person name="Ren Q."/>
            <person name="Restrepo S."/>
            <person name="Roy S."/>
            <person name="Sadanandom A."/>
            <person name="Savidor A."/>
            <person name="Schornack S."/>
            <person name="Schwartz D.C."/>
            <person name="Schumann U.D."/>
            <person name="Schwessinger B."/>
            <person name="Seyer L."/>
            <person name="Sharpe T."/>
            <person name="Silvar C."/>
            <person name="Song J."/>
            <person name="Studholme D.J."/>
            <person name="Sykes S."/>
            <person name="Thines M."/>
            <person name="van de Vondervoort P.J."/>
            <person name="Phuntumart V."/>
            <person name="Wawra S."/>
            <person name="Weide R."/>
            <person name="Win J."/>
            <person name="Young C."/>
            <person name="Zhou S."/>
            <person name="Fry W."/>
            <person name="Meyers B.C."/>
            <person name="van West P."/>
            <person name="Ristaino J."/>
            <person name="Govers F."/>
            <person name="Birch P.R."/>
            <person name="Whisson S.C."/>
            <person name="Judelson H.S."/>
            <person name="Nusbaum C."/>
        </authorList>
    </citation>
    <scope>NUCLEOTIDE SEQUENCE [LARGE SCALE GENOMIC DNA]</scope>
    <source>
        <strain evidence="2">T30-4</strain>
    </source>
</reference>
<organism evidence="1 2">
    <name type="scientific">Phytophthora infestans (strain T30-4)</name>
    <name type="common">Potato late blight agent</name>
    <dbReference type="NCBI Taxonomy" id="403677"/>
    <lineage>
        <taxon>Eukaryota</taxon>
        <taxon>Sar</taxon>
        <taxon>Stramenopiles</taxon>
        <taxon>Oomycota</taxon>
        <taxon>Peronosporomycetes</taxon>
        <taxon>Peronosporales</taxon>
        <taxon>Peronosporaceae</taxon>
        <taxon>Phytophthora</taxon>
    </lineage>
</organism>
<sequence>MLRGKQVRDADVTFEWRELRDQGWTNKRLSSRGLDDRHRYVRPGCNLTESTFSWEKAVLCAAYSSASIQPAYPC</sequence>
<keyword evidence="2" id="KW-1185">Reference proteome</keyword>
<proteinExistence type="predicted"/>
<dbReference type="EMBL" id="DS028131">
    <property type="protein sequence ID" value="EEY55301.1"/>
    <property type="molecule type" value="Genomic_DNA"/>
</dbReference>
<accession>D0NB72</accession>
<dbReference type="GeneID" id="9470557"/>
<dbReference type="HOGENOM" id="CLU_2693117_0_0_1"/>